<evidence type="ECO:0000256" key="3">
    <source>
        <dbReference type="ARBA" id="ARBA00023180"/>
    </source>
</evidence>
<feature type="repeat" description="NHL" evidence="4">
    <location>
        <begin position="69"/>
        <end position="107"/>
    </location>
</feature>
<dbReference type="EMBL" id="JASSZA010000002">
    <property type="protein sequence ID" value="KAK2118150.1"/>
    <property type="molecule type" value="Genomic_DNA"/>
</dbReference>
<evidence type="ECO:0000313" key="7">
    <source>
        <dbReference type="Proteomes" id="UP001266305"/>
    </source>
</evidence>
<evidence type="ECO:0000256" key="2">
    <source>
        <dbReference type="ARBA" id="ARBA00022737"/>
    </source>
</evidence>
<dbReference type="PANTHER" id="PTHR10680:SF14">
    <property type="entry name" value="PEPTIDYL-GLYCINE ALPHA-AMIDATING MONOOXYGENASE"/>
    <property type="match status" value="1"/>
</dbReference>
<feature type="non-terminal residue" evidence="6">
    <location>
        <position position="107"/>
    </location>
</feature>
<dbReference type="InterPro" id="IPR011042">
    <property type="entry name" value="6-blade_b-propeller_TolB-like"/>
</dbReference>
<gene>
    <name evidence="6" type="ORF">P7K49_005037</name>
</gene>
<evidence type="ECO:0000256" key="4">
    <source>
        <dbReference type="PROSITE-ProRule" id="PRU00504"/>
    </source>
</evidence>
<dbReference type="Pfam" id="PF01436">
    <property type="entry name" value="NHL"/>
    <property type="match status" value="2"/>
</dbReference>
<dbReference type="InterPro" id="IPR001258">
    <property type="entry name" value="NHL_repeat"/>
</dbReference>
<keyword evidence="7" id="KW-1185">Reference proteome</keyword>
<comment type="caution">
    <text evidence="6">The sequence shown here is derived from an EMBL/GenBank/DDBJ whole genome shotgun (WGS) entry which is preliminary data.</text>
</comment>
<dbReference type="PANTHER" id="PTHR10680">
    <property type="entry name" value="PEPTIDYL-GLYCINE ALPHA-AMIDATING MONOOXYGENASE"/>
    <property type="match status" value="1"/>
</dbReference>
<name>A0ABQ9W9I7_SAGOE</name>
<proteinExistence type="predicted"/>
<dbReference type="Gene3D" id="2.120.10.30">
    <property type="entry name" value="TolB, C-terminal domain"/>
    <property type="match status" value="1"/>
</dbReference>
<dbReference type="PROSITE" id="PS51125">
    <property type="entry name" value="NHL"/>
    <property type="match status" value="2"/>
</dbReference>
<evidence type="ECO:0000313" key="6">
    <source>
        <dbReference type="EMBL" id="KAK2118150.1"/>
    </source>
</evidence>
<dbReference type="SUPFAM" id="SSF63829">
    <property type="entry name" value="Calcium-dependent phosphotriesterase"/>
    <property type="match status" value="1"/>
</dbReference>
<keyword evidence="3" id="KW-0325">Glycoprotein</keyword>
<organism evidence="6 7">
    <name type="scientific">Saguinus oedipus</name>
    <name type="common">Cotton-top tamarin</name>
    <name type="synonym">Oedipomidas oedipus</name>
    <dbReference type="NCBI Taxonomy" id="9490"/>
    <lineage>
        <taxon>Eukaryota</taxon>
        <taxon>Metazoa</taxon>
        <taxon>Chordata</taxon>
        <taxon>Craniata</taxon>
        <taxon>Vertebrata</taxon>
        <taxon>Euteleostomi</taxon>
        <taxon>Mammalia</taxon>
        <taxon>Eutheria</taxon>
        <taxon>Euarchontoglires</taxon>
        <taxon>Primates</taxon>
        <taxon>Haplorrhini</taxon>
        <taxon>Platyrrhini</taxon>
        <taxon>Cebidae</taxon>
        <taxon>Callitrichinae</taxon>
        <taxon>Saguinus</taxon>
    </lineage>
</organism>
<evidence type="ECO:0000256" key="1">
    <source>
        <dbReference type="ARBA" id="ARBA00022729"/>
    </source>
</evidence>
<feature type="non-terminal residue" evidence="6">
    <location>
        <position position="1"/>
    </location>
</feature>
<evidence type="ECO:0008006" key="8">
    <source>
        <dbReference type="Google" id="ProtNLM"/>
    </source>
</evidence>
<keyword evidence="1" id="KW-0732">Signal</keyword>
<dbReference type="Proteomes" id="UP001266305">
    <property type="component" value="Unassembled WGS sequence"/>
</dbReference>
<protein>
    <recommendedName>
        <fullName evidence="8">Peptidylamidoglycolate lyase</fullName>
    </recommendedName>
</protein>
<evidence type="ECO:0000256" key="5">
    <source>
        <dbReference type="SAM" id="MobiDB-lite"/>
    </source>
</evidence>
<keyword evidence="2" id="KW-0677">Repeat</keyword>
<reference evidence="6 7" key="1">
    <citation type="submission" date="2023-05" db="EMBL/GenBank/DDBJ databases">
        <title>B98-5 Cell Line De Novo Hybrid Assembly: An Optical Mapping Approach.</title>
        <authorList>
            <person name="Kananen K."/>
            <person name="Auerbach J.A."/>
            <person name="Kautto E."/>
            <person name="Blachly J.S."/>
        </authorList>
    </citation>
    <scope>NUCLEOTIDE SEQUENCE [LARGE SCALE GENOMIC DNA]</scope>
    <source>
        <strain evidence="6">B95-8</strain>
        <tissue evidence="6">Cell line</tissue>
    </source>
</reference>
<sequence length="107" mass="11555">VFKLDPNNKKGPTLILGRSMQPGSDQNHFCQPTDVAVDPGTGAIYVSDGYCNSRIVQFSPSGKFITQWGEESSGSSPQPGQFNVPHSLALVPHLDQLCVADRENGRI</sequence>
<feature type="repeat" description="NHL" evidence="4">
    <location>
        <begin position="16"/>
        <end position="61"/>
    </location>
</feature>
<feature type="region of interest" description="Disordered" evidence="5">
    <location>
        <begin position="1"/>
        <end position="27"/>
    </location>
</feature>
<accession>A0ABQ9W9I7</accession>